<dbReference type="RefSeq" id="WP_343223471.1">
    <property type="nucleotide sequence ID" value="NZ_CAJVAS010000009.1"/>
</dbReference>
<dbReference type="InterPro" id="IPR000182">
    <property type="entry name" value="GNAT_dom"/>
</dbReference>
<accession>A0A916NX57</accession>
<name>A0A916NX57_9BACL</name>
<dbReference type="CDD" id="cd04301">
    <property type="entry name" value="NAT_SF"/>
    <property type="match status" value="1"/>
</dbReference>
<evidence type="ECO:0000259" key="1">
    <source>
        <dbReference type="PROSITE" id="PS51186"/>
    </source>
</evidence>
<dbReference type="PROSITE" id="PS51186">
    <property type="entry name" value="GNAT"/>
    <property type="match status" value="1"/>
</dbReference>
<keyword evidence="3" id="KW-1185">Reference proteome</keyword>
<gene>
    <name evidence="2" type="ORF">PAESOLCIP111_02439</name>
</gene>
<comment type="caution">
    <text evidence="2">The sequence shown here is derived from an EMBL/GenBank/DDBJ whole genome shotgun (WGS) entry which is preliminary data.</text>
</comment>
<reference evidence="2" key="1">
    <citation type="submission" date="2021-06" db="EMBL/GenBank/DDBJ databases">
        <authorList>
            <person name="Criscuolo A."/>
        </authorList>
    </citation>
    <scope>NUCLEOTIDE SEQUENCE</scope>
    <source>
        <strain evidence="2">CIP111600</strain>
    </source>
</reference>
<evidence type="ECO:0000313" key="2">
    <source>
        <dbReference type="EMBL" id="CAG7622738.1"/>
    </source>
</evidence>
<protein>
    <recommendedName>
        <fullName evidence="1">N-acetyltransferase domain-containing protein</fullName>
    </recommendedName>
</protein>
<dbReference type="Proteomes" id="UP000693672">
    <property type="component" value="Unassembled WGS sequence"/>
</dbReference>
<sequence length="64" mass="7257">MGLGRSLLQKVETIAKEEGASKALLTTFDFQALTFYEMQQYEVVGEIKDYPPGSSYYTMVKLLK</sequence>
<organism evidence="2 3">
    <name type="scientific">Paenibacillus solanacearum</name>
    <dbReference type="NCBI Taxonomy" id="2048548"/>
    <lineage>
        <taxon>Bacteria</taxon>
        <taxon>Bacillati</taxon>
        <taxon>Bacillota</taxon>
        <taxon>Bacilli</taxon>
        <taxon>Bacillales</taxon>
        <taxon>Paenibacillaceae</taxon>
        <taxon>Paenibacillus</taxon>
    </lineage>
</organism>
<evidence type="ECO:0000313" key="3">
    <source>
        <dbReference type="Proteomes" id="UP000693672"/>
    </source>
</evidence>
<dbReference type="AlphaFoldDB" id="A0A916NX57"/>
<dbReference type="GO" id="GO:0016747">
    <property type="term" value="F:acyltransferase activity, transferring groups other than amino-acyl groups"/>
    <property type="evidence" value="ECO:0007669"/>
    <property type="project" value="InterPro"/>
</dbReference>
<dbReference type="EMBL" id="CAJVAS010000009">
    <property type="protein sequence ID" value="CAG7622738.1"/>
    <property type="molecule type" value="Genomic_DNA"/>
</dbReference>
<feature type="domain" description="N-acetyltransferase" evidence="1">
    <location>
        <begin position="1"/>
        <end position="64"/>
    </location>
</feature>
<proteinExistence type="predicted"/>